<feature type="region of interest" description="Disordered" evidence="1">
    <location>
        <begin position="1"/>
        <end position="21"/>
    </location>
</feature>
<dbReference type="AlphaFoldDB" id="M5U9E5"/>
<dbReference type="EMBL" id="ANOH01000056">
    <property type="protein sequence ID" value="EMI57909.1"/>
    <property type="molecule type" value="Genomic_DNA"/>
</dbReference>
<feature type="region of interest" description="Disordered" evidence="1">
    <location>
        <begin position="785"/>
        <end position="816"/>
    </location>
</feature>
<gene>
    <name evidence="2" type="ORF">RSSM_00650</name>
</gene>
<dbReference type="SUPFAM" id="SSF51120">
    <property type="entry name" value="beta-Roll"/>
    <property type="match status" value="1"/>
</dbReference>
<dbReference type="InterPro" id="IPR011049">
    <property type="entry name" value="Serralysin-like_metalloprot_C"/>
</dbReference>
<feature type="region of interest" description="Disordered" evidence="1">
    <location>
        <begin position="841"/>
        <end position="873"/>
    </location>
</feature>
<dbReference type="InterPro" id="IPR036439">
    <property type="entry name" value="Dockerin_dom_sf"/>
</dbReference>
<organism evidence="2 3">
    <name type="scientific">Rhodopirellula sallentina SM41</name>
    <dbReference type="NCBI Taxonomy" id="1263870"/>
    <lineage>
        <taxon>Bacteria</taxon>
        <taxon>Pseudomonadati</taxon>
        <taxon>Planctomycetota</taxon>
        <taxon>Planctomycetia</taxon>
        <taxon>Pirellulales</taxon>
        <taxon>Pirellulaceae</taxon>
        <taxon>Rhodopirellula</taxon>
    </lineage>
</organism>
<dbReference type="Gene3D" id="1.10.1330.10">
    <property type="entry name" value="Dockerin domain"/>
    <property type="match status" value="1"/>
</dbReference>
<dbReference type="Gene3D" id="2.160.20.160">
    <property type="match status" value="1"/>
</dbReference>
<dbReference type="PATRIC" id="fig|1263870.3.peg.713"/>
<dbReference type="InterPro" id="IPR002105">
    <property type="entry name" value="Dockerin_1_rpt"/>
</dbReference>
<proteinExistence type="predicted"/>
<feature type="compositionally biased region" description="Basic and acidic residues" evidence="1">
    <location>
        <begin position="856"/>
        <end position="873"/>
    </location>
</feature>
<evidence type="ECO:0000313" key="2">
    <source>
        <dbReference type="EMBL" id="EMI57909.1"/>
    </source>
</evidence>
<dbReference type="Proteomes" id="UP000011885">
    <property type="component" value="Unassembled WGS sequence"/>
</dbReference>
<comment type="caution">
    <text evidence="2">The sequence shown here is derived from an EMBL/GenBank/DDBJ whole genome shotgun (WGS) entry which is preliminary data.</text>
</comment>
<keyword evidence="3" id="KW-1185">Reference proteome</keyword>
<evidence type="ECO:0000256" key="1">
    <source>
        <dbReference type="SAM" id="MobiDB-lite"/>
    </source>
</evidence>
<feature type="compositionally biased region" description="Polar residues" evidence="1">
    <location>
        <begin position="786"/>
        <end position="813"/>
    </location>
</feature>
<accession>M5U9E5</accession>
<evidence type="ECO:0000313" key="3">
    <source>
        <dbReference type="Proteomes" id="UP000011885"/>
    </source>
</evidence>
<dbReference type="PRINTS" id="PR00313">
    <property type="entry name" value="CABNDNGRPT"/>
</dbReference>
<protein>
    <submittedName>
        <fullName evidence="2">Extracellular nuclease</fullName>
    </submittedName>
</protein>
<dbReference type="Pfam" id="PF00404">
    <property type="entry name" value="Dockerin_1"/>
    <property type="match status" value="1"/>
</dbReference>
<reference evidence="2 3" key="1">
    <citation type="journal article" date="2013" name="Mar. Genomics">
        <title>Expression of sulfatases in Rhodopirellula baltica and the diversity of sulfatases in the genus Rhodopirellula.</title>
        <authorList>
            <person name="Wegner C.E."/>
            <person name="Richter-Heitmann T."/>
            <person name="Klindworth A."/>
            <person name="Klockow C."/>
            <person name="Richter M."/>
            <person name="Achstetter T."/>
            <person name="Glockner F.O."/>
            <person name="Harder J."/>
        </authorList>
    </citation>
    <scope>NUCLEOTIDE SEQUENCE [LARGE SCALE GENOMIC DNA]</scope>
    <source>
        <strain evidence="2 3">SM41</strain>
    </source>
</reference>
<sequence>MNLLENNAGVTPAVASPGNGGGLHVTGDADVTITGGTVNGNIAASEGGGLWNGAGTLLVTGTQINNNRADGTATDQGGGGVFNAAGFVALHNVQLTGNEADRGAAAFNHQGTLNVHDSDIMNNTSSGLHYLNIDGVLSGNTVSGNADGAVTGLVGTTGDDIVRITSTTIEINGSTLSYDANVDAISIATGDGNDTIAIQSTSLNSPITIDTGDGNDEIHVASDAPDNRGTLNGITGSITILGGTNTQASTVTESVTARTSNVDSLTRSSTTVSGDVLRIIDAASSAPGTYAVSSTSFERTLNTSNVQIAFDGIESLEIHTGLANDTVEINSTFDASIVTIDSGAGNDDVTLNSTGTGSITRLSTQRGRDNVTAASTGQDSILLIDTGDQNDNVQIMDRGNGSGIDARTGHGSDTITIADANVAAAVGSAPSSVLRLDGEADDDTIIINEVFAASIIETRGSDGNDHFTLNATGIASNGTLDRLNDAADSRQLLIDGGDNGHNIRTFYEGIEVNATGEKNEPQIRNQDVGDKITINAASVTSDLDLNYLIVSTGQGVLSTGPNELLDSLDVETLEINSGSGNDSLNIASNILFGIESTQQAIVFNAGGGQDAISVTGTDQDDRITIGSSSSSSVEPIEIGEVEDITVDGGDGDDQLSNRTSVVAMLDGGSGDDILLGGFEIDTLNAASGENLFFGRLEGEIVPQRGEGEVVYDVNGDGRVSAVDPLQVINKLNAADSAAGEATTPPFDTSREYITQFDYADVNADGRVSALDALMIINLLNARDASSEPNTPLAITTQSTPSQTNTADELNTDNGPERDMLSLQLEQKLSVPDLHNHWQESVDRAFETSHNQTPQSESDKDEHRPFWELTDSLH</sequence>
<dbReference type="GO" id="GO:0000272">
    <property type="term" value="P:polysaccharide catabolic process"/>
    <property type="evidence" value="ECO:0007669"/>
    <property type="project" value="InterPro"/>
</dbReference>
<dbReference type="GO" id="GO:0004553">
    <property type="term" value="F:hydrolase activity, hydrolyzing O-glycosyl compounds"/>
    <property type="evidence" value="ECO:0007669"/>
    <property type="project" value="InterPro"/>
</dbReference>
<name>M5U9E5_9BACT</name>